<dbReference type="Proteomes" id="UP000008922">
    <property type="component" value="Chromosome"/>
</dbReference>
<reference evidence="1 2" key="1">
    <citation type="submission" date="2010-12" db="EMBL/GenBank/DDBJ databases">
        <title>Whole genome sequence of Anaerolinea thermophila UNI-1.</title>
        <authorList>
            <person name="Narita-Yamada S."/>
            <person name="Kishi E."/>
            <person name="Watanabe Y."/>
            <person name="Takasaki K."/>
            <person name="Ankai A."/>
            <person name="Oguchi A."/>
            <person name="Fukui S."/>
            <person name="Takahashi M."/>
            <person name="Yashiro I."/>
            <person name="Hosoyama A."/>
            <person name="Sekiguchi Y."/>
            <person name="Hanada S."/>
            <person name="Fujita N."/>
        </authorList>
    </citation>
    <scope>NUCLEOTIDE SEQUENCE [LARGE SCALE GENOMIC DNA]</scope>
    <source>
        <strain evidence="2">DSM 14523 / JCM 11388 / NBRC 100420 / UNI-1</strain>
    </source>
</reference>
<dbReference type="RefSeq" id="WP_013561152.1">
    <property type="nucleotide sequence ID" value="NC_014960.1"/>
</dbReference>
<dbReference type="HOGENOM" id="CLU_2566373_0_0_0"/>
<name>E8N161_ANATU</name>
<evidence type="ECO:0000313" key="1">
    <source>
        <dbReference type="EMBL" id="BAJ64804.1"/>
    </source>
</evidence>
<dbReference type="AlphaFoldDB" id="E8N161"/>
<protein>
    <submittedName>
        <fullName evidence="1">Uncharacterized protein</fullName>
    </submittedName>
</protein>
<proteinExistence type="predicted"/>
<keyword evidence="2" id="KW-1185">Reference proteome</keyword>
<sequence>MNLRPSTLIALLLIFFLVGALIALASEGGNVNFRPISNPNVQTTLQPQGTPAPVNAEAAALGAPPSNFWENLRRWLGFAPR</sequence>
<dbReference type="EMBL" id="AP012029">
    <property type="protein sequence ID" value="BAJ64804.1"/>
    <property type="molecule type" value="Genomic_DNA"/>
</dbReference>
<dbReference type="InParanoid" id="E8N161"/>
<dbReference type="STRING" id="926569.ANT_27780"/>
<evidence type="ECO:0000313" key="2">
    <source>
        <dbReference type="Proteomes" id="UP000008922"/>
    </source>
</evidence>
<gene>
    <name evidence="1" type="ordered locus">ANT_27780</name>
</gene>
<accession>E8N161</accession>
<organism evidence="1 2">
    <name type="scientific">Anaerolinea thermophila (strain DSM 14523 / JCM 11388 / NBRC 100420 / UNI-1)</name>
    <dbReference type="NCBI Taxonomy" id="926569"/>
    <lineage>
        <taxon>Bacteria</taxon>
        <taxon>Bacillati</taxon>
        <taxon>Chloroflexota</taxon>
        <taxon>Anaerolineae</taxon>
        <taxon>Anaerolineales</taxon>
        <taxon>Anaerolineaceae</taxon>
        <taxon>Anaerolinea</taxon>
    </lineage>
</organism>
<dbReference type="KEGG" id="atm:ANT_27780"/>